<dbReference type="PANTHER" id="PTHR34474:SF2">
    <property type="entry name" value="SIGNAL TRANSDUCTION PROTEIN TRAP"/>
    <property type="match status" value="1"/>
</dbReference>
<evidence type="ECO:0000259" key="1">
    <source>
        <dbReference type="PROSITE" id="PS51725"/>
    </source>
</evidence>
<dbReference type="InterPro" id="IPR007138">
    <property type="entry name" value="ABM_dom"/>
</dbReference>
<dbReference type="InterPro" id="IPR050404">
    <property type="entry name" value="Heme-degrading_MO"/>
</dbReference>
<proteinExistence type="predicted"/>
<comment type="caution">
    <text evidence="2">The sequence shown here is derived from an EMBL/GenBank/DDBJ whole genome shotgun (WGS) entry which is preliminary data.</text>
</comment>
<feature type="domain" description="ABM" evidence="1">
    <location>
        <begin position="66"/>
        <end position="156"/>
    </location>
</feature>
<dbReference type="SUPFAM" id="SSF54909">
    <property type="entry name" value="Dimeric alpha+beta barrel"/>
    <property type="match status" value="1"/>
</dbReference>
<dbReference type="Proteomes" id="UP000077881">
    <property type="component" value="Unassembled WGS sequence"/>
</dbReference>
<dbReference type="PATRIC" id="fig|217031.6.peg.4101"/>
<dbReference type="EMBL" id="LDJR01000059">
    <property type="protein sequence ID" value="OAK67766.1"/>
    <property type="molecule type" value="Genomic_DNA"/>
</dbReference>
<dbReference type="Gene3D" id="3.30.70.100">
    <property type="match status" value="1"/>
</dbReference>
<dbReference type="PROSITE" id="PS51725">
    <property type="entry name" value="ABM"/>
    <property type="match status" value="1"/>
</dbReference>
<keyword evidence="3" id="KW-1185">Reference proteome</keyword>
<gene>
    <name evidence="2" type="ORF">ABB05_18890</name>
</gene>
<organism evidence="2 3">
    <name type="scientific">Lederbergia galactosidilytica</name>
    <dbReference type="NCBI Taxonomy" id="217031"/>
    <lineage>
        <taxon>Bacteria</taxon>
        <taxon>Bacillati</taxon>
        <taxon>Bacillota</taxon>
        <taxon>Bacilli</taxon>
        <taxon>Bacillales</taxon>
        <taxon>Bacillaceae</taxon>
        <taxon>Lederbergia</taxon>
    </lineage>
</organism>
<evidence type="ECO:0000313" key="2">
    <source>
        <dbReference type="EMBL" id="OAK67766.1"/>
    </source>
</evidence>
<evidence type="ECO:0000313" key="3">
    <source>
        <dbReference type="Proteomes" id="UP000077881"/>
    </source>
</evidence>
<dbReference type="STRING" id="217031.ABB05_18890"/>
<dbReference type="InterPro" id="IPR011008">
    <property type="entry name" value="Dimeric_a/b-barrel"/>
</dbReference>
<reference evidence="2 3" key="1">
    <citation type="submission" date="2015-05" db="EMBL/GenBank/DDBJ databases">
        <title>Comparison of genome.</title>
        <authorList>
            <person name="Zheng Z."/>
            <person name="Sun M."/>
        </authorList>
    </citation>
    <scope>NUCLEOTIDE SEQUENCE [LARGE SCALE GENOMIC DNA]</scope>
    <source>
        <strain evidence="2 3">G25-74</strain>
    </source>
</reference>
<dbReference type="OrthoDB" id="2352283at2"/>
<dbReference type="AlphaFoldDB" id="A0A177ZII8"/>
<dbReference type="RefSeq" id="WP_057981530.1">
    <property type="nucleotide sequence ID" value="NZ_LDJR01000059.1"/>
</dbReference>
<sequence>MYMYITAGTYSYLKKLEEQHPSEKMMLMQNIRTVELWHETDKNTVFQSPRKYETIDTLGHFASEGFIACHYVPVRDENRPLFEYNFENKLSLIEKEEGLLAGRILRPLSSEVYIIMTMWQSERNYVRWEKSSTFTKFQIHHHLGNIFSNTPHTYTFTVSEEELEEDSFNPESS</sequence>
<dbReference type="PANTHER" id="PTHR34474">
    <property type="entry name" value="SIGNAL TRANSDUCTION PROTEIN TRAP"/>
    <property type="match status" value="1"/>
</dbReference>
<accession>A0A177ZII8</accession>
<protein>
    <recommendedName>
        <fullName evidence="1">ABM domain-containing protein</fullName>
    </recommendedName>
</protein>
<dbReference type="Pfam" id="PF03992">
    <property type="entry name" value="ABM"/>
    <property type="match status" value="1"/>
</dbReference>
<name>A0A177ZII8_9BACI</name>